<comment type="subcellular location">
    <subcellularLocation>
        <location evidence="1">Cell membrane</location>
    </subcellularLocation>
</comment>
<evidence type="ECO:0000313" key="11">
    <source>
        <dbReference type="Proteomes" id="UP000254060"/>
    </source>
</evidence>
<dbReference type="InterPro" id="IPR024478">
    <property type="entry name" value="HlyB_4HB_MCP"/>
</dbReference>
<keyword evidence="7" id="KW-0812">Transmembrane</keyword>
<evidence type="ECO:0000259" key="8">
    <source>
        <dbReference type="PROSITE" id="PS50111"/>
    </source>
</evidence>
<name>A0A377FRH6_9BACL</name>
<proteinExistence type="inferred from homology"/>
<dbReference type="PROSITE" id="PS50111">
    <property type="entry name" value="CHEMOTAXIS_TRANSDUC_2"/>
    <property type="match status" value="1"/>
</dbReference>
<dbReference type="Pfam" id="PF00015">
    <property type="entry name" value="MCPsignal"/>
    <property type="match status" value="1"/>
</dbReference>
<keyword evidence="4 6" id="KW-0807">Transducer</keyword>
<dbReference type="AlphaFoldDB" id="A0A377FRH6"/>
<evidence type="ECO:0000313" key="10">
    <source>
        <dbReference type="EMBL" id="STO07422.1"/>
    </source>
</evidence>
<dbReference type="GO" id="GO:0007165">
    <property type="term" value="P:signal transduction"/>
    <property type="evidence" value="ECO:0007669"/>
    <property type="project" value="UniProtKB-KW"/>
</dbReference>
<sequence length="567" mass="62404">MSIRNKLIAAFTVLLVLLLGVSGYALYALNASKAAQEDMTVSWVPGMDQIHQVDKQLLEIRRHLIRHALVEDEVTKQNVERDVETGVTILKQRMSGYESTIITQADQELFDQAEAQWTTFQANIAELLRISNEEGQAEAEAYIRDTATPSADALSNTLGLLVNLNRDAIISDTEQGEALFEQVQLTLIVILAAAAIFTVLMMLFIFRSIFEPLNEFKVKMRELATSEGDLTTAIPVKRRDEFSGLARDFNQFIANLRQLILQVNDVSRGVAAQSANTYEELKALDTYMTTTAATTEDLTAGMQQTAASAQEMNASASDMERTLHHIVSMAAERKDEAKRVDARAVALRGHAVEAKSSALDVLDSTRHRLERAMQDAKAVREIATLTNDILDIAAQTNLLSLNASIEAARAGEAGRGFAVVADEIRKLAETSRTTVERIQAISATVLQSVDHLNETSSEMLTFLDTNVVKDYDQLEEAAEQYSEDAGRFETTASEFADAAAELEQLTSNMISVIQDVAVTVNNGALGTQDIAEKVTLSVDRFGELNRATEMSQQKMDELNELIGQFKV</sequence>
<organism evidence="10 11">
    <name type="scientific">Exiguobacterium aurantiacum</name>
    <dbReference type="NCBI Taxonomy" id="33987"/>
    <lineage>
        <taxon>Bacteria</taxon>
        <taxon>Bacillati</taxon>
        <taxon>Bacillota</taxon>
        <taxon>Bacilli</taxon>
        <taxon>Bacillales</taxon>
        <taxon>Bacillales Family XII. Incertae Sedis</taxon>
        <taxon>Exiguobacterium</taxon>
    </lineage>
</organism>
<dbReference type="OrthoDB" id="9760371at2"/>
<dbReference type="STRING" id="1397694.GCA_000702585_01283"/>
<dbReference type="SMART" id="SM00283">
    <property type="entry name" value="MA"/>
    <property type="match status" value="1"/>
</dbReference>
<feature type="domain" description="Methyl-accepting transducer" evidence="8">
    <location>
        <begin position="280"/>
        <end position="524"/>
    </location>
</feature>
<evidence type="ECO:0000256" key="6">
    <source>
        <dbReference type="PROSITE-ProRule" id="PRU00284"/>
    </source>
</evidence>
<dbReference type="InterPro" id="IPR003660">
    <property type="entry name" value="HAMP_dom"/>
</dbReference>
<accession>A0A377FRH6</accession>
<evidence type="ECO:0000256" key="3">
    <source>
        <dbReference type="ARBA" id="ARBA00023136"/>
    </source>
</evidence>
<dbReference type="SUPFAM" id="SSF58104">
    <property type="entry name" value="Methyl-accepting chemotaxis protein (MCP) signaling domain"/>
    <property type="match status" value="1"/>
</dbReference>
<evidence type="ECO:0000256" key="4">
    <source>
        <dbReference type="ARBA" id="ARBA00023224"/>
    </source>
</evidence>
<dbReference type="CDD" id="cd06225">
    <property type="entry name" value="HAMP"/>
    <property type="match status" value="1"/>
</dbReference>
<comment type="similarity">
    <text evidence="5">Belongs to the methyl-accepting chemotaxis (MCP) protein family.</text>
</comment>
<evidence type="ECO:0000256" key="7">
    <source>
        <dbReference type="SAM" id="Phobius"/>
    </source>
</evidence>
<gene>
    <name evidence="10" type="primary">mcp4_3</name>
    <name evidence="10" type="ORF">NCTC13163_00769</name>
</gene>
<keyword evidence="3 7" id="KW-0472">Membrane</keyword>
<feature type="transmembrane region" description="Helical" evidence="7">
    <location>
        <begin position="185"/>
        <end position="210"/>
    </location>
</feature>
<dbReference type="InterPro" id="IPR004089">
    <property type="entry name" value="MCPsignal_dom"/>
</dbReference>
<protein>
    <submittedName>
        <fullName evidence="10">Methyl-accepting chemotaxis protein 4</fullName>
    </submittedName>
</protein>
<dbReference type="RefSeq" id="WP_029334511.1">
    <property type="nucleotide sequence ID" value="NZ_UGGP01000001.1"/>
</dbReference>
<dbReference type="Pfam" id="PF00672">
    <property type="entry name" value="HAMP"/>
    <property type="match status" value="1"/>
</dbReference>
<evidence type="ECO:0000256" key="1">
    <source>
        <dbReference type="ARBA" id="ARBA00004236"/>
    </source>
</evidence>
<evidence type="ECO:0000256" key="5">
    <source>
        <dbReference type="ARBA" id="ARBA00029447"/>
    </source>
</evidence>
<dbReference type="PANTHER" id="PTHR32089">
    <property type="entry name" value="METHYL-ACCEPTING CHEMOTAXIS PROTEIN MCPB"/>
    <property type="match status" value="1"/>
</dbReference>
<feature type="domain" description="HAMP" evidence="9">
    <location>
        <begin position="207"/>
        <end position="261"/>
    </location>
</feature>
<reference evidence="10 11" key="1">
    <citation type="submission" date="2018-06" db="EMBL/GenBank/DDBJ databases">
        <authorList>
            <consortium name="Pathogen Informatics"/>
            <person name="Doyle S."/>
        </authorList>
    </citation>
    <scope>NUCLEOTIDE SEQUENCE [LARGE SCALE GENOMIC DNA]</scope>
    <source>
        <strain evidence="10 11">NCTC13163</strain>
    </source>
</reference>
<dbReference type="Gene3D" id="1.10.287.950">
    <property type="entry name" value="Methyl-accepting chemotaxis protein"/>
    <property type="match status" value="1"/>
</dbReference>
<dbReference type="EMBL" id="UGGP01000001">
    <property type="protein sequence ID" value="STO07422.1"/>
    <property type="molecule type" value="Genomic_DNA"/>
</dbReference>
<keyword evidence="2" id="KW-1003">Cell membrane</keyword>
<dbReference type="PROSITE" id="PS50885">
    <property type="entry name" value="HAMP"/>
    <property type="match status" value="1"/>
</dbReference>
<keyword evidence="7" id="KW-1133">Transmembrane helix</keyword>
<dbReference type="GO" id="GO:0005886">
    <property type="term" value="C:plasma membrane"/>
    <property type="evidence" value="ECO:0007669"/>
    <property type="project" value="UniProtKB-SubCell"/>
</dbReference>
<dbReference type="Proteomes" id="UP000254060">
    <property type="component" value="Unassembled WGS sequence"/>
</dbReference>
<dbReference type="Pfam" id="PF12729">
    <property type="entry name" value="4HB_MCP_1"/>
    <property type="match status" value="1"/>
</dbReference>
<dbReference type="SMART" id="SM00304">
    <property type="entry name" value="HAMP"/>
    <property type="match status" value="1"/>
</dbReference>
<evidence type="ECO:0000256" key="2">
    <source>
        <dbReference type="ARBA" id="ARBA00022475"/>
    </source>
</evidence>
<dbReference type="PANTHER" id="PTHR32089:SF112">
    <property type="entry name" value="LYSOZYME-LIKE PROTEIN-RELATED"/>
    <property type="match status" value="1"/>
</dbReference>
<evidence type="ECO:0000259" key="9">
    <source>
        <dbReference type="PROSITE" id="PS50885"/>
    </source>
</evidence>